<reference evidence="5" key="1">
    <citation type="submission" date="2020-08" db="EMBL/GenBank/DDBJ databases">
        <title>Genome public.</title>
        <authorList>
            <person name="Liu C."/>
            <person name="Sun Q."/>
        </authorList>
    </citation>
    <scope>NUCLEOTIDE SEQUENCE</scope>
    <source>
        <strain evidence="5">NSJ-53</strain>
    </source>
</reference>
<evidence type="ECO:0000313" key="6">
    <source>
        <dbReference type="Proteomes" id="UP000623172"/>
    </source>
</evidence>
<dbReference type="AlphaFoldDB" id="A0A926D415"/>
<keyword evidence="1" id="KW-0805">Transcription regulation</keyword>
<dbReference type="PRINTS" id="PR00032">
    <property type="entry name" value="HTHARAC"/>
</dbReference>
<feature type="domain" description="HTH araC/xylS-type" evidence="4">
    <location>
        <begin position="191"/>
        <end position="289"/>
    </location>
</feature>
<dbReference type="InterPro" id="IPR014710">
    <property type="entry name" value="RmlC-like_jellyroll"/>
</dbReference>
<dbReference type="InterPro" id="IPR020449">
    <property type="entry name" value="Tscrpt_reg_AraC-type_HTH"/>
</dbReference>
<evidence type="ECO:0000256" key="2">
    <source>
        <dbReference type="ARBA" id="ARBA00023125"/>
    </source>
</evidence>
<dbReference type="PANTHER" id="PTHR46796:SF13">
    <property type="entry name" value="HTH-TYPE TRANSCRIPTIONAL ACTIVATOR RHAS"/>
    <property type="match status" value="1"/>
</dbReference>
<keyword evidence="6" id="KW-1185">Reference proteome</keyword>
<dbReference type="Proteomes" id="UP000623172">
    <property type="component" value="Unassembled WGS sequence"/>
</dbReference>
<dbReference type="InterPro" id="IPR018062">
    <property type="entry name" value="HTH_AraC-typ_CS"/>
</dbReference>
<name>A0A926D415_9FIRM</name>
<protein>
    <submittedName>
        <fullName evidence="5">AraC family transcriptional regulator</fullName>
    </submittedName>
</protein>
<dbReference type="InterPro" id="IPR013096">
    <property type="entry name" value="Cupin_2"/>
</dbReference>
<dbReference type="EMBL" id="JACRSR010000001">
    <property type="protein sequence ID" value="MBC8530938.1"/>
    <property type="molecule type" value="Genomic_DNA"/>
</dbReference>
<dbReference type="Pfam" id="PF07883">
    <property type="entry name" value="Cupin_2"/>
    <property type="match status" value="1"/>
</dbReference>
<dbReference type="PANTHER" id="PTHR46796">
    <property type="entry name" value="HTH-TYPE TRANSCRIPTIONAL ACTIVATOR RHAS-RELATED"/>
    <property type="match status" value="1"/>
</dbReference>
<evidence type="ECO:0000256" key="1">
    <source>
        <dbReference type="ARBA" id="ARBA00023015"/>
    </source>
</evidence>
<evidence type="ECO:0000313" key="5">
    <source>
        <dbReference type="EMBL" id="MBC8530938.1"/>
    </source>
</evidence>
<dbReference type="Gene3D" id="1.10.10.60">
    <property type="entry name" value="Homeodomain-like"/>
    <property type="match status" value="2"/>
</dbReference>
<dbReference type="GO" id="GO:0043565">
    <property type="term" value="F:sequence-specific DNA binding"/>
    <property type="evidence" value="ECO:0007669"/>
    <property type="project" value="InterPro"/>
</dbReference>
<dbReference type="Gene3D" id="2.60.120.10">
    <property type="entry name" value="Jelly Rolls"/>
    <property type="match status" value="1"/>
</dbReference>
<keyword evidence="2" id="KW-0238">DNA-binding</keyword>
<dbReference type="PROSITE" id="PS01124">
    <property type="entry name" value="HTH_ARAC_FAMILY_2"/>
    <property type="match status" value="1"/>
</dbReference>
<accession>A0A926D415</accession>
<dbReference type="InterPro" id="IPR011051">
    <property type="entry name" value="RmlC_Cupin_sf"/>
</dbReference>
<dbReference type="RefSeq" id="WP_249315008.1">
    <property type="nucleotide sequence ID" value="NZ_JACRSR010000001.1"/>
</dbReference>
<dbReference type="SMART" id="SM00342">
    <property type="entry name" value="HTH_ARAC"/>
    <property type="match status" value="1"/>
</dbReference>
<evidence type="ECO:0000256" key="3">
    <source>
        <dbReference type="ARBA" id="ARBA00023163"/>
    </source>
</evidence>
<proteinExistence type="predicted"/>
<dbReference type="SUPFAM" id="SSF51182">
    <property type="entry name" value="RmlC-like cupins"/>
    <property type="match status" value="1"/>
</dbReference>
<dbReference type="InterPro" id="IPR050204">
    <property type="entry name" value="AraC_XylS_family_regulators"/>
</dbReference>
<gene>
    <name evidence="5" type="ORF">H8696_03660</name>
</gene>
<keyword evidence="3" id="KW-0804">Transcription</keyword>
<sequence length="294" mass="33351">MSELSVRSDLSEIVQYTSPSLPIRSRLVRLSRMHQSSAACHWHPELEYVIVREGRMAYFVNGKTYILTPGQGLIVNANRLHFGSAVNGSDCVFMLLVLHPLLLCSNAYTESRYIQPFIQDSGSDGVLLDGEAWHLTVKERMERIYILSQELPSAHELEIQSEFLALWAQLYRNTVEKNGIHRPAEGITTVMNMLSFIEAHYTENIVLKDIAAAGAVCRSKCFNLFRSMLGQAPIEYLRNYRIQKSLVLLADDKKSITDIAAVCGFNGASYFSEVFRQVMGITPSQYRQNLKKHR</sequence>
<dbReference type="SUPFAM" id="SSF46689">
    <property type="entry name" value="Homeodomain-like"/>
    <property type="match status" value="1"/>
</dbReference>
<organism evidence="5 6">
    <name type="scientific">Gehongia tenuis</name>
    <dbReference type="NCBI Taxonomy" id="2763655"/>
    <lineage>
        <taxon>Bacteria</taxon>
        <taxon>Bacillati</taxon>
        <taxon>Bacillota</taxon>
        <taxon>Clostridia</taxon>
        <taxon>Christensenellales</taxon>
        <taxon>Christensenellaceae</taxon>
        <taxon>Gehongia</taxon>
    </lineage>
</organism>
<dbReference type="InterPro" id="IPR009057">
    <property type="entry name" value="Homeodomain-like_sf"/>
</dbReference>
<dbReference type="Pfam" id="PF12833">
    <property type="entry name" value="HTH_18"/>
    <property type="match status" value="1"/>
</dbReference>
<comment type="caution">
    <text evidence="5">The sequence shown here is derived from an EMBL/GenBank/DDBJ whole genome shotgun (WGS) entry which is preliminary data.</text>
</comment>
<dbReference type="GO" id="GO:0003700">
    <property type="term" value="F:DNA-binding transcription factor activity"/>
    <property type="evidence" value="ECO:0007669"/>
    <property type="project" value="InterPro"/>
</dbReference>
<dbReference type="InterPro" id="IPR018060">
    <property type="entry name" value="HTH_AraC"/>
</dbReference>
<dbReference type="PROSITE" id="PS00041">
    <property type="entry name" value="HTH_ARAC_FAMILY_1"/>
    <property type="match status" value="1"/>
</dbReference>
<evidence type="ECO:0000259" key="4">
    <source>
        <dbReference type="PROSITE" id="PS01124"/>
    </source>
</evidence>